<sequence length="264" mass="29752">MSPEVKDTKETLKRVKSLMLSEAEESVVSITDADAAHDSIVPLLISISILVINLLSLKKKFMAKRKRGQLDTYLTKRNRLYTDSQDISGFDEDELIDKSNKPGKRGCTKIRNYDISFIRFGFTSIFKDGLQKPQSLVCGEVLSNEALKPSKLSRHLQTKYKDLISKSVELFKRKRTELTGCQIQMYVSSHTNVSALRASYKVSLRIAKAKKTYIIGEQLLVGCIGDVCREMLGESAAKITARVPLSNNTVARRVIDLAWTWRNS</sequence>
<dbReference type="AlphaFoldDB" id="A0AAV7KKM6"/>
<evidence type="ECO:0000256" key="1">
    <source>
        <dbReference type="SAM" id="Phobius"/>
    </source>
</evidence>
<keyword evidence="1" id="KW-1133">Transmembrane helix</keyword>
<dbReference type="PANTHER" id="PTHR45913:SF19">
    <property type="entry name" value="LOW QUALITY PROTEIN: ZINC FINGER BED DOMAIN-CONTAINING PROTEIN 5-LIKE"/>
    <property type="match status" value="1"/>
</dbReference>
<proteinExistence type="predicted"/>
<protein>
    <submittedName>
        <fullName evidence="2">SCAN domain-containing protein 3-like</fullName>
    </submittedName>
</protein>
<keyword evidence="3" id="KW-1185">Reference proteome</keyword>
<gene>
    <name evidence="2" type="ORF">LOD99_9761</name>
</gene>
<keyword evidence="1" id="KW-0472">Membrane</keyword>
<keyword evidence="1" id="KW-0812">Transmembrane</keyword>
<evidence type="ECO:0000313" key="3">
    <source>
        <dbReference type="Proteomes" id="UP001165289"/>
    </source>
</evidence>
<accession>A0AAV7KKM6</accession>
<organism evidence="2 3">
    <name type="scientific">Oopsacas minuta</name>
    <dbReference type="NCBI Taxonomy" id="111878"/>
    <lineage>
        <taxon>Eukaryota</taxon>
        <taxon>Metazoa</taxon>
        <taxon>Porifera</taxon>
        <taxon>Hexactinellida</taxon>
        <taxon>Hexasterophora</taxon>
        <taxon>Lyssacinosida</taxon>
        <taxon>Leucopsacidae</taxon>
        <taxon>Oopsacas</taxon>
    </lineage>
</organism>
<comment type="caution">
    <text evidence="2">The sequence shown here is derived from an EMBL/GenBank/DDBJ whole genome shotgun (WGS) entry which is preliminary data.</text>
</comment>
<name>A0AAV7KKM6_9METZ</name>
<dbReference type="EMBL" id="JAKMXF010000004">
    <property type="protein sequence ID" value="KAI6661878.1"/>
    <property type="molecule type" value="Genomic_DNA"/>
</dbReference>
<dbReference type="Proteomes" id="UP001165289">
    <property type="component" value="Unassembled WGS sequence"/>
</dbReference>
<dbReference type="PANTHER" id="PTHR45913">
    <property type="entry name" value="EPM2A-INTERACTING PROTEIN 1"/>
    <property type="match status" value="1"/>
</dbReference>
<feature type="transmembrane region" description="Helical" evidence="1">
    <location>
        <begin position="39"/>
        <end position="57"/>
    </location>
</feature>
<evidence type="ECO:0000313" key="2">
    <source>
        <dbReference type="EMBL" id="KAI6661878.1"/>
    </source>
</evidence>
<reference evidence="2 3" key="1">
    <citation type="journal article" date="2023" name="BMC Biol.">
        <title>The compact genome of the sponge Oopsacas minuta (Hexactinellida) is lacking key metazoan core genes.</title>
        <authorList>
            <person name="Santini S."/>
            <person name="Schenkelaars Q."/>
            <person name="Jourda C."/>
            <person name="Duchesne M."/>
            <person name="Belahbib H."/>
            <person name="Rocher C."/>
            <person name="Selva M."/>
            <person name="Riesgo A."/>
            <person name="Vervoort M."/>
            <person name="Leys S.P."/>
            <person name="Kodjabachian L."/>
            <person name="Le Bivic A."/>
            <person name="Borchiellini C."/>
            <person name="Claverie J.M."/>
            <person name="Renard E."/>
        </authorList>
    </citation>
    <scope>NUCLEOTIDE SEQUENCE [LARGE SCALE GENOMIC DNA]</scope>
    <source>
        <strain evidence="2">SPO-2</strain>
    </source>
</reference>